<evidence type="ECO:0000313" key="14">
    <source>
        <dbReference type="Proteomes" id="UP001174909"/>
    </source>
</evidence>
<evidence type="ECO:0000259" key="10">
    <source>
        <dbReference type="Pfam" id="PF02355"/>
    </source>
</evidence>
<dbReference type="Proteomes" id="UP001174909">
    <property type="component" value="Unassembled WGS sequence"/>
</dbReference>
<comment type="caution">
    <text evidence="13">The sequence shown here is derived from an EMBL/GenBank/DDBJ whole genome shotgun (WGS) entry which is preliminary data.</text>
</comment>
<dbReference type="InterPro" id="IPR054384">
    <property type="entry name" value="SecDF_P1_head"/>
</dbReference>
<dbReference type="PANTHER" id="PTHR30081">
    <property type="entry name" value="PROTEIN-EXPORT MEMBRANE PROTEIN SEC"/>
    <property type="match status" value="1"/>
</dbReference>
<evidence type="ECO:0000259" key="12">
    <source>
        <dbReference type="Pfam" id="PF22599"/>
    </source>
</evidence>
<evidence type="ECO:0000256" key="6">
    <source>
        <dbReference type="ARBA" id="ARBA00022989"/>
    </source>
</evidence>
<dbReference type="GO" id="GO:0005886">
    <property type="term" value="C:plasma membrane"/>
    <property type="evidence" value="ECO:0007669"/>
    <property type="project" value="UniProtKB-SubCell"/>
</dbReference>
<dbReference type="EMBL" id="CASHTH010001466">
    <property type="protein sequence ID" value="CAI8015681.1"/>
    <property type="molecule type" value="Genomic_DNA"/>
</dbReference>
<dbReference type="Pfam" id="PF21760">
    <property type="entry name" value="SecD_1st"/>
    <property type="match status" value="1"/>
</dbReference>
<organism evidence="13 14">
    <name type="scientific">Geodia barretti</name>
    <name type="common">Barrett's horny sponge</name>
    <dbReference type="NCBI Taxonomy" id="519541"/>
    <lineage>
        <taxon>Eukaryota</taxon>
        <taxon>Metazoa</taxon>
        <taxon>Porifera</taxon>
        <taxon>Demospongiae</taxon>
        <taxon>Heteroscleromorpha</taxon>
        <taxon>Tetractinellida</taxon>
        <taxon>Astrophorina</taxon>
        <taxon>Geodiidae</taxon>
        <taxon>Geodia</taxon>
    </lineage>
</organism>
<evidence type="ECO:0000256" key="9">
    <source>
        <dbReference type="SAM" id="Phobius"/>
    </source>
</evidence>
<dbReference type="GO" id="GO:0006886">
    <property type="term" value="P:intracellular protein transport"/>
    <property type="evidence" value="ECO:0007669"/>
    <property type="project" value="InterPro"/>
</dbReference>
<name>A0AA35RST8_GEOBA</name>
<dbReference type="SUPFAM" id="SSF82866">
    <property type="entry name" value="Multidrug efflux transporter AcrB transmembrane domain"/>
    <property type="match status" value="1"/>
</dbReference>
<keyword evidence="3" id="KW-1003">Cell membrane</keyword>
<dbReference type="InterPro" id="IPR055344">
    <property type="entry name" value="SecD_SecF_C_bact"/>
</dbReference>
<dbReference type="Pfam" id="PF02355">
    <property type="entry name" value="SecD_SecF_C"/>
    <property type="match status" value="1"/>
</dbReference>
<feature type="transmembrane region" description="Helical" evidence="9">
    <location>
        <begin position="246"/>
        <end position="266"/>
    </location>
</feature>
<dbReference type="Pfam" id="PF22599">
    <property type="entry name" value="SecDF_P1_head"/>
    <property type="match status" value="1"/>
</dbReference>
<sequence length="394" mass="42590">MLSLQRIIERRVNSSGLGEPIIQILGDDRLLIQLPGVREPARAKSIIGETAQLEFKPQPEPAQPGETPVEVEPDNVAAAQIRIGDDATVIFIEQPGRVDEDFGLGGDNLSRAYASLHAQSDQPIINLEFDSLGTRLFGEKTTEIAGSLTDSIAIFLDDQELIAPVVRTPITTGTAIIEGGFTLERAQDISLLLEGGRLPFPITLIQERSVDAILGSDSLAKSVLAGIVGFALVFLFMTLYYRVPGLVASIALLIYTAFVLAIFKLLPVTLTLSGVAATILSVGMAVDANVLIFERMKDELRNGRTLIGAINIGFNRAWPAIRDSNVSTLITCAILYYFSNQLGTTIVQGFAATLAIGVMISMFSAIMVSRTILRVNRFDWARKTAGRVCADRSI</sequence>
<evidence type="ECO:0000256" key="3">
    <source>
        <dbReference type="ARBA" id="ARBA00022475"/>
    </source>
</evidence>
<dbReference type="InterPro" id="IPR048634">
    <property type="entry name" value="SecD_SecF_C"/>
</dbReference>
<feature type="transmembrane region" description="Helical" evidence="9">
    <location>
        <begin position="223"/>
        <end position="241"/>
    </location>
</feature>
<protein>
    <submittedName>
        <fullName evidence="13">Protein translocase subunit SecD</fullName>
    </submittedName>
</protein>
<reference evidence="13" key="1">
    <citation type="submission" date="2023-03" db="EMBL/GenBank/DDBJ databases">
        <authorList>
            <person name="Steffen K."/>
            <person name="Cardenas P."/>
        </authorList>
    </citation>
    <scope>NUCLEOTIDE SEQUENCE</scope>
</reference>
<dbReference type="HAMAP" id="MF_01463_B">
    <property type="entry name" value="SecD_B"/>
    <property type="match status" value="1"/>
</dbReference>
<dbReference type="PANTHER" id="PTHR30081:SF1">
    <property type="entry name" value="PROTEIN TRANSLOCASE SUBUNIT SECD"/>
    <property type="match status" value="1"/>
</dbReference>
<proteinExistence type="inferred from homology"/>
<evidence type="ECO:0000313" key="13">
    <source>
        <dbReference type="EMBL" id="CAI8015681.1"/>
    </source>
</evidence>
<dbReference type="InterPro" id="IPR048631">
    <property type="entry name" value="SecD_1st"/>
</dbReference>
<comment type="subcellular location">
    <subcellularLocation>
        <location evidence="1">Cell membrane</location>
        <topology evidence="1">Multi-pass membrane protein</topology>
    </subcellularLocation>
</comment>
<keyword evidence="5" id="KW-0653">Protein transport</keyword>
<keyword evidence="6 9" id="KW-1133">Transmembrane helix</keyword>
<dbReference type="InterPro" id="IPR001036">
    <property type="entry name" value="Acrflvin-R"/>
</dbReference>
<dbReference type="GO" id="GO:0015450">
    <property type="term" value="F:protein-transporting ATPase activity"/>
    <property type="evidence" value="ECO:0007669"/>
    <property type="project" value="InterPro"/>
</dbReference>
<feature type="transmembrane region" description="Helical" evidence="9">
    <location>
        <begin position="350"/>
        <end position="373"/>
    </location>
</feature>
<dbReference type="NCBIfam" id="TIGR00916">
    <property type="entry name" value="2A0604s01"/>
    <property type="match status" value="1"/>
</dbReference>
<keyword evidence="8 9" id="KW-0472">Membrane</keyword>
<dbReference type="AlphaFoldDB" id="A0AA35RST8"/>
<dbReference type="InterPro" id="IPR022813">
    <property type="entry name" value="SecD/SecF_arch_bac"/>
</dbReference>
<dbReference type="PRINTS" id="PR00702">
    <property type="entry name" value="ACRIFLAVINRP"/>
</dbReference>
<dbReference type="InterPro" id="IPR005791">
    <property type="entry name" value="SecD"/>
</dbReference>
<feature type="domain" description="Protein export membrane protein SecD/SecF C-terminal" evidence="10">
    <location>
        <begin position="204"/>
        <end position="374"/>
    </location>
</feature>
<dbReference type="Gene3D" id="3.30.1360.200">
    <property type="match status" value="1"/>
</dbReference>
<evidence type="ECO:0000256" key="7">
    <source>
        <dbReference type="ARBA" id="ARBA00023010"/>
    </source>
</evidence>
<evidence type="ECO:0000256" key="2">
    <source>
        <dbReference type="ARBA" id="ARBA00022448"/>
    </source>
</evidence>
<keyword evidence="2" id="KW-0813">Transport</keyword>
<feature type="transmembrane region" description="Helical" evidence="9">
    <location>
        <begin position="320"/>
        <end position="338"/>
    </location>
</feature>
<feature type="domain" description="SecDF P1 head subdomain" evidence="12">
    <location>
        <begin position="95"/>
        <end position="199"/>
    </location>
</feature>
<evidence type="ECO:0000256" key="5">
    <source>
        <dbReference type="ARBA" id="ARBA00022927"/>
    </source>
</evidence>
<keyword evidence="4 9" id="KW-0812">Transmembrane</keyword>
<evidence type="ECO:0000256" key="4">
    <source>
        <dbReference type="ARBA" id="ARBA00022692"/>
    </source>
</evidence>
<keyword evidence="14" id="KW-1185">Reference proteome</keyword>
<keyword evidence="7" id="KW-0811">Translocation</keyword>
<accession>A0AA35RST8</accession>
<feature type="domain" description="Protein translocase subunit SecDF P1" evidence="11">
    <location>
        <begin position="5"/>
        <end position="57"/>
    </location>
</feature>
<evidence type="ECO:0000259" key="11">
    <source>
        <dbReference type="Pfam" id="PF21760"/>
    </source>
</evidence>
<dbReference type="NCBIfam" id="TIGR01129">
    <property type="entry name" value="secD"/>
    <property type="match status" value="1"/>
</dbReference>
<feature type="transmembrane region" description="Helical" evidence="9">
    <location>
        <begin position="272"/>
        <end position="293"/>
    </location>
</feature>
<evidence type="ECO:0000256" key="8">
    <source>
        <dbReference type="ARBA" id="ARBA00023136"/>
    </source>
</evidence>
<dbReference type="Gene3D" id="3.30.70.3400">
    <property type="match status" value="1"/>
</dbReference>
<gene>
    <name evidence="13" type="ORF">GBAR_LOCUS9670</name>
</gene>
<evidence type="ECO:0000256" key="1">
    <source>
        <dbReference type="ARBA" id="ARBA00004651"/>
    </source>
</evidence>
<dbReference type="Gene3D" id="1.20.1640.10">
    <property type="entry name" value="Multidrug efflux transporter AcrB transmembrane domain"/>
    <property type="match status" value="1"/>
</dbReference>